<proteinExistence type="predicted"/>
<feature type="compositionally biased region" description="Low complexity" evidence="1">
    <location>
        <begin position="145"/>
        <end position="174"/>
    </location>
</feature>
<dbReference type="OrthoDB" id="4203030at2759"/>
<feature type="region of interest" description="Disordered" evidence="1">
    <location>
        <begin position="30"/>
        <end position="90"/>
    </location>
</feature>
<accession>A0A8E2EQR3</accession>
<dbReference type="AlphaFoldDB" id="A0A8E2EQR3"/>
<dbReference type="Proteomes" id="UP000250140">
    <property type="component" value="Unassembled WGS sequence"/>
</dbReference>
<evidence type="ECO:0000313" key="2">
    <source>
        <dbReference type="EMBL" id="OCL03115.1"/>
    </source>
</evidence>
<organism evidence="2 3">
    <name type="scientific">Glonium stellatum</name>
    <dbReference type="NCBI Taxonomy" id="574774"/>
    <lineage>
        <taxon>Eukaryota</taxon>
        <taxon>Fungi</taxon>
        <taxon>Dikarya</taxon>
        <taxon>Ascomycota</taxon>
        <taxon>Pezizomycotina</taxon>
        <taxon>Dothideomycetes</taxon>
        <taxon>Pleosporomycetidae</taxon>
        <taxon>Gloniales</taxon>
        <taxon>Gloniaceae</taxon>
        <taxon>Glonium</taxon>
    </lineage>
</organism>
<name>A0A8E2EQR3_9PEZI</name>
<evidence type="ECO:0000313" key="3">
    <source>
        <dbReference type="Proteomes" id="UP000250140"/>
    </source>
</evidence>
<feature type="compositionally biased region" description="Low complexity" evidence="1">
    <location>
        <begin position="56"/>
        <end position="76"/>
    </location>
</feature>
<feature type="region of interest" description="Disordered" evidence="1">
    <location>
        <begin position="143"/>
        <end position="200"/>
    </location>
</feature>
<keyword evidence="3" id="KW-1185">Reference proteome</keyword>
<protein>
    <submittedName>
        <fullName evidence="2">Uncharacterized protein</fullName>
    </submittedName>
</protein>
<reference evidence="2 3" key="1">
    <citation type="journal article" date="2016" name="Nat. Commun.">
        <title>Ectomycorrhizal ecology is imprinted in the genome of the dominant symbiotic fungus Cenococcum geophilum.</title>
        <authorList>
            <consortium name="DOE Joint Genome Institute"/>
            <person name="Peter M."/>
            <person name="Kohler A."/>
            <person name="Ohm R.A."/>
            <person name="Kuo A."/>
            <person name="Krutzmann J."/>
            <person name="Morin E."/>
            <person name="Arend M."/>
            <person name="Barry K.W."/>
            <person name="Binder M."/>
            <person name="Choi C."/>
            <person name="Clum A."/>
            <person name="Copeland A."/>
            <person name="Grisel N."/>
            <person name="Haridas S."/>
            <person name="Kipfer T."/>
            <person name="LaButti K."/>
            <person name="Lindquist E."/>
            <person name="Lipzen A."/>
            <person name="Maire R."/>
            <person name="Meier B."/>
            <person name="Mihaltcheva S."/>
            <person name="Molinier V."/>
            <person name="Murat C."/>
            <person name="Poggeler S."/>
            <person name="Quandt C.A."/>
            <person name="Sperisen C."/>
            <person name="Tritt A."/>
            <person name="Tisserant E."/>
            <person name="Crous P.W."/>
            <person name="Henrissat B."/>
            <person name="Nehls U."/>
            <person name="Egli S."/>
            <person name="Spatafora J.W."/>
            <person name="Grigoriev I.V."/>
            <person name="Martin F.M."/>
        </authorList>
    </citation>
    <scope>NUCLEOTIDE SEQUENCE [LARGE SCALE GENOMIC DNA]</scope>
    <source>
        <strain evidence="2 3">CBS 207.34</strain>
    </source>
</reference>
<dbReference type="EMBL" id="KV750804">
    <property type="protein sequence ID" value="OCL03115.1"/>
    <property type="molecule type" value="Genomic_DNA"/>
</dbReference>
<sequence length="273" mass="29352">MTCNITNTPLDTEPLPLYRREPDAISVHSAAPSYVSEAPTYTSRRPSIPSVPAPTPSNTTISSPASSSPPRGLPSPRYAPGFQSRAHGSVSDIDSHNYNISHWSSINSSHASRQYHAVARRRASKAASTAALLNSLAAVPPPLASPSAASSSANNFPTSSSSALSNSSSPSVSSNANGCNSSPPYPAGVNTTPLPPLEDPYLVGEEAAGRARAQRIYREMCLRGDEAVRYEGKAWEFMLAQMTDWEERERSWGRFREQVGRTKLLGRRIGLRS</sequence>
<evidence type="ECO:0000256" key="1">
    <source>
        <dbReference type="SAM" id="MobiDB-lite"/>
    </source>
</evidence>
<gene>
    <name evidence="2" type="ORF">AOQ84DRAFT_160209</name>
</gene>